<protein>
    <recommendedName>
        <fullName evidence="4">CCHC-type domain-containing protein</fullName>
    </recommendedName>
</protein>
<reference evidence="2 3" key="1">
    <citation type="journal article" date="2019" name="Genome Biol. Evol.">
        <title>Insights into the evolution of the New World diploid cottons (Gossypium, subgenus Houzingenia) based on genome sequencing.</title>
        <authorList>
            <person name="Grover C.E."/>
            <person name="Arick M.A. 2nd"/>
            <person name="Thrash A."/>
            <person name="Conover J.L."/>
            <person name="Sanders W.S."/>
            <person name="Peterson D.G."/>
            <person name="Frelichowski J.E."/>
            <person name="Scheffler J.A."/>
            <person name="Scheffler B.E."/>
            <person name="Wendel J.F."/>
        </authorList>
    </citation>
    <scope>NUCLEOTIDE SEQUENCE [LARGE SCALE GENOMIC DNA]</scope>
    <source>
        <strain evidence="2">0</strain>
        <tissue evidence="2">Leaf</tissue>
    </source>
</reference>
<comment type="caution">
    <text evidence="2">The sequence shown here is derived from an EMBL/GenBank/DDBJ whole genome shotgun (WGS) entry which is preliminary data.</text>
</comment>
<evidence type="ECO:0000256" key="1">
    <source>
        <dbReference type="SAM" id="MobiDB-lite"/>
    </source>
</evidence>
<dbReference type="SUPFAM" id="SSF57756">
    <property type="entry name" value="Retrovirus zinc finger-like domains"/>
    <property type="match status" value="1"/>
</dbReference>
<dbReference type="EMBL" id="JABFAD010000010">
    <property type="protein sequence ID" value="MBA0811371.1"/>
    <property type="molecule type" value="Genomic_DNA"/>
</dbReference>
<dbReference type="GO" id="GO:0008270">
    <property type="term" value="F:zinc ion binding"/>
    <property type="evidence" value="ECO:0007669"/>
    <property type="project" value="InterPro"/>
</dbReference>
<dbReference type="Proteomes" id="UP000593560">
    <property type="component" value="Unassembled WGS sequence"/>
</dbReference>
<dbReference type="OrthoDB" id="1002192at2759"/>
<evidence type="ECO:0000313" key="2">
    <source>
        <dbReference type="EMBL" id="MBA0811371.1"/>
    </source>
</evidence>
<keyword evidence="3" id="KW-1185">Reference proteome</keyword>
<dbReference type="Pfam" id="PF14223">
    <property type="entry name" value="Retrotran_gag_2"/>
    <property type="match status" value="1"/>
</dbReference>
<feature type="non-terminal residue" evidence="2">
    <location>
        <position position="292"/>
    </location>
</feature>
<accession>A0A7J9HNF6</accession>
<proteinExistence type="predicted"/>
<dbReference type="GO" id="GO:0003676">
    <property type="term" value="F:nucleic acid binding"/>
    <property type="evidence" value="ECO:0007669"/>
    <property type="project" value="InterPro"/>
</dbReference>
<organism evidence="2 3">
    <name type="scientific">Gossypium harknessii</name>
    <dbReference type="NCBI Taxonomy" id="34285"/>
    <lineage>
        <taxon>Eukaryota</taxon>
        <taxon>Viridiplantae</taxon>
        <taxon>Streptophyta</taxon>
        <taxon>Embryophyta</taxon>
        <taxon>Tracheophyta</taxon>
        <taxon>Spermatophyta</taxon>
        <taxon>Magnoliopsida</taxon>
        <taxon>eudicotyledons</taxon>
        <taxon>Gunneridae</taxon>
        <taxon>Pentapetalae</taxon>
        <taxon>rosids</taxon>
        <taxon>malvids</taxon>
        <taxon>Malvales</taxon>
        <taxon>Malvaceae</taxon>
        <taxon>Malvoideae</taxon>
        <taxon>Gossypium</taxon>
    </lineage>
</organism>
<feature type="region of interest" description="Disordered" evidence="1">
    <location>
        <begin position="1"/>
        <end position="21"/>
    </location>
</feature>
<sequence>MDPPSSPSAVRSPSSVPVSSATDGVVDGRFFSTKKISVFLDDSNYLLWRQQVLLAVKTYKLQSFLDSRMTPPTQFLFDDSGALYENPDFARFEQQDSTLASWLLSSISQPILPHLIGMDTSVQIWNAFLNLYGRQTTSRLMSYRRALHSQRKSDLSMKEFLMKIKGCWDYLARCGEIISEQEHVPAILNGLSPEYKSMIAIITASQVPYTVQGVATMLVDAEARQQVVLGDTSSSANVVTDQSAERTGSTGNVPSYCPSSAYQGRGRGRSSTSRIQCQLCGKPGHLVDRCYH</sequence>
<evidence type="ECO:0000313" key="3">
    <source>
        <dbReference type="Proteomes" id="UP000593560"/>
    </source>
</evidence>
<dbReference type="InterPro" id="IPR036875">
    <property type="entry name" value="Znf_CCHC_sf"/>
</dbReference>
<dbReference type="PANTHER" id="PTHR47481">
    <property type="match status" value="1"/>
</dbReference>
<feature type="compositionally biased region" description="Low complexity" evidence="1">
    <location>
        <begin position="7"/>
        <end position="21"/>
    </location>
</feature>
<dbReference type="PANTHER" id="PTHR47481:SF30">
    <property type="entry name" value="CCHC-TYPE DOMAIN-CONTAINING PROTEIN"/>
    <property type="match status" value="1"/>
</dbReference>
<name>A0A7J9HNF6_9ROSI</name>
<gene>
    <name evidence="2" type="ORF">Gohar_003274</name>
</gene>
<dbReference type="AlphaFoldDB" id="A0A7J9HNF6"/>
<evidence type="ECO:0008006" key="4">
    <source>
        <dbReference type="Google" id="ProtNLM"/>
    </source>
</evidence>